<dbReference type="Gene3D" id="1.20.1250.20">
    <property type="entry name" value="MFS general substrate transporter like domains"/>
    <property type="match status" value="1"/>
</dbReference>
<keyword evidence="4" id="KW-1003">Cell membrane</keyword>
<reference evidence="10" key="2">
    <citation type="submission" date="2023-03" db="EMBL/GenBank/DDBJ databases">
        <authorList>
            <person name="Obshta O."/>
            <person name="Zabrodski M.W."/>
            <person name="Soomro T."/>
            <person name="Wilson G."/>
            <person name="Masood F."/>
            <person name="Thebeau J."/>
            <person name="Bezerra Da Silva M.C."/>
            <person name="Raza F."/>
            <person name="Biganski S."/>
            <person name="Jose M."/>
            <person name="Camilli M."/>
            <person name="Kozii I.V."/>
            <person name="Kozii R.V."/>
            <person name="Simko E."/>
            <person name="Wood S.C."/>
        </authorList>
    </citation>
    <scope>NUCLEOTIDE SEQUENCE</scope>
    <source>
        <strain evidence="10">PL001</strain>
    </source>
</reference>
<dbReference type="InterPro" id="IPR001958">
    <property type="entry name" value="Tet-R_TetA/multi-R_MdtG-like"/>
</dbReference>
<evidence type="ECO:0000256" key="1">
    <source>
        <dbReference type="ARBA" id="ARBA00004651"/>
    </source>
</evidence>
<dbReference type="GO" id="GO:0022857">
    <property type="term" value="F:transmembrane transporter activity"/>
    <property type="evidence" value="ECO:0007669"/>
    <property type="project" value="InterPro"/>
</dbReference>
<dbReference type="AlphaFoldDB" id="A0AAP5N1V9"/>
<feature type="domain" description="Major facilitator superfamily (MFS) profile" evidence="9">
    <location>
        <begin position="15"/>
        <end position="402"/>
    </location>
</feature>
<feature type="transmembrane region" description="Helical" evidence="8">
    <location>
        <begin position="219"/>
        <end position="237"/>
    </location>
</feature>
<accession>A0AAP5N1V9</accession>
<dbReference type="CDD" id="cd17329">
    <property type="entry name" value="MFS_MdtH_MDR_like"/>
    <property type="match status" value="1"/>
</dbReference>
<evidence type="ECO:0000256" key="5">
    <source>
        <dbReference type="ARBA" id="ARBA00022692"/>
    </source>
</evidence>
<evidence type="ECO:0000256" key="3">
    <source>
        <dbReference type="ARBA" id="ARBA00022448"/>
    </source>
</evidence>
<dbReference type="InterPro" id="IPR020846">
    <property type="entry name" value="MFS_dom"/>
</dbReference>
<proteinExistence type="inferred from homology"/>
<feature type="transmembrane region" description="Helical" evidence="8">
    <location>
        <begin position="283"/>
        <end position="305"/>
    </location>
</feature>
<feature type="transmembrane region" description="Helical" evidence="8">
    <location>
        <begin position="257"/>
        <end position="276"/>
    </location>
</feature>
<dbReference type="PROSITE" id="PS50850">
    <property type="entry name" value="MFS"/>
    <property type="match status" value="1"/>
</dbReference>
<dbReference type="PRINTS" id="PR01035">
    <property type="entry name" value="TCRTETA"/>
</dbReference>
<name>A0AAP5N1V9_9BACL</name>
<organism evidence="10 11">
    <name type="scientific">Paenibacillus larvae</name>
    <dbReference type="NCBI Taxonomy" id="1464"/>
    <lineage>
        <taxon>Bacteria</taxon>
        <taxon>Bacillati</taxon>
        <taxon>Bacillota</taxon>
        <taxon>Bacilli</taxon>
        <taxon>Bacillales</taxon>
        <taxon>Paenibacillaceae</taxon>
        <taxon>Paenibacillus</taxon>
    </lineage>
</organism>
<evidence type="ECO:0000256" key="8">
    <source>
        <dbReference type="SAM" id="Phobius"/>
    </source>
</evidence>
<dbReference type="PROSITE" id="PS00216">
    <property type="entry name" value="SUGAR_TRANSPORT_1"/>
    <property type="match status" value="1"/>
</dbReference>
<evidence type="ECO:0000256" key="4">
    <source>
        <dbReference type="ARBA" id="ARBA00022475"/>
    </source>
</evidence>
<keyword evidence="5 8" id="KW-0812">Transmembrane</keyword>
<evidence type="ECO:0000256" key="2">
    <source>
        <dbReference type="ARBA" id="ARBA00007520"/>
    </source>
</evidence>
<evidence type="ECO:0000259" key="9">
    <source>
        <dbReference type="PROSITE" id="PS50850"/>
    </source>
</evidence>
<reference evidence="10" key="1">
    <citation type="journal article" date="2023" name="J. Vet. Diagn. Invest.">
        <title>Oxytetracycline-resistant Paenibacillus larvae identified in commercial beekeeping operations in Saskatchewan using pooled honey sampling.</title>
        <authorList>
            <person name="Obshta O."/>
            <person name="Zabrodski M.W."/>
            <person name="Soomro T."/>
            <person name="Wilson G."/>
            <person name="Masood F."/>
            <person name="Thebeau J."/>
            <person name="Silva M.C.B."/>
            <person name="Biganski S."/>
            <person name="Kozii I.V."/>
            <person name="Koziy R.V."/>
            <person name="Raza M.F."/>
            <person name="Jose M.S."/>
            <person name="Simko E."/>
            <person name="Wood S.C."/>
        </authorList>
    </citation>
    <scope>NUCLEOTIDE SEQUENCE</scope>
    <source>
        <strain evidence="10">PL001</strain>
    </source>
</reference>
<feature type="transmembrane region" description="Helical" evidence="8">
    <location>
        <begin position="168"/>
        <end position="190"/>
    </location>
</feature>
<keyword evidence="7 8" id="KW-0472">Membrane</keyword>
<dbReference type="Pfam" id="PF07690">
    <property type="entry name" value="MFS_1"/>
    <property type="match status" value="1"/>
</dbReference>
<dbReference type="SUPFAM" id="SSF103473">
    <property type="entry name" value="MFS general substrate transporter"/>
    <property type="match status" value="1"/>
</dbReference>
<feature type="transmembrane region" description="Helical" evidence="8">
    <location>
        <begin position="141"/>
        <end position="162"/>
    </location>
</feature>
<evidence type="ECO:0000313" key="10">
    <source>
        <dbReference type="EMBL" id="MDT2253861.1"/>
    </source>
</evidence>
<keyword evidence="6 8" id="KW-1133">Transmembrane helix</keyword>
<dbReference type="InterPro" id="IPR036259">
    <property type="entry name" value="MFS_trans_sf"/>
</dbReference>
<keyword evidence="3" id="KW-0813">Transport</keyword>
<comment type="caution">
    <text evidence="10">The sequence shown here is derived from an EMBL/GenBank/DDBJ whole genome shotgun (WGS) entry which is preliminary data.</text>
</comment>
<feature type="transmembrane region" description="Helical" evidence="8">
    <location>
        <begin position="311"/>
        <end position="334"/>
    </location>
</feature>
<sequence>MGDDFNMKLQSIHPIGLNIIIGTFFARLATSMSIPFLSIYLTATKGFSPSIVGAIIGTSALIGVCTSFIGGTLSDRYGRKMIMISSIIVWMLVFIGFSFANDVLSFFILSALNGICRSFFEPASRALLSDLTKSENRLLIFNLRYAAINAGVAVGPIIGLQLGSAKSTIPFVVAAFVYFLYMTSLIIQFIKYKLGENKGNVKERVTIKDSIHILRKDRVFLSALIGIILGYSGYSHFSSSLSQYFANSDVFQDGVSLFSHALVLNAVTVLIIQYPVTQIGKKYSAVVSIMFGTFTISLSLIGFGIIHSLWMVYACTILFTIGEVLIFSMTDLFIDQIAIQNLKGTYFGAMGFSSFGGVIGPWLGGILFDYYGYNSGGLVFIILSGICALGIPVLIFVKLLLNRRVNQKVTNVEKVVR</sequence>
<dbReference type="InterPro" id="IPR011701">
    <property type="entry name" value="MFS"/>
</dbReference>
<dbReference type="PANTHER" id="PTHR43414">
    <property type="entry name" value="MULTIDRUG RESISTANCE PROTEIN MDTG"/>
    <property type="match status" value="1"/>
</dbReference>
<comment type="subcellular location">
    <subcellularLocation>
        <location evidence="1">Cell membrane</location>
        <topology evidence="1">Multi-pass membrane protein</topology>
    </subcellularLocation>
</comment>
<gene>
    <name evidence="10" type="ORF">P7H09_22245</name>
</gene>
<dbReference type="InterPro" id="IPR005829">
    <property type="entry name" value="Sugar_transporter_CS"/>
</dbReference>
<dbReference type="Proteomes" id="UP001259239">
    <property type="component" value="Unassembled WGS sequence"/>
</dbReference>
<protein>
    <submittedName>
        <fullName evidence="10">MFS transporter</fullName>
    </submittedName>
</protein>
<comment type="similarity">
    <text evidence="2">Belongs to the major facilitator superfamily. TCR/Tet family.</text>
</comment>
<evidence type="ECO:0000256" key="7">
    <source>
        <dbReference type="ARBA" id="ARBA00023136"/>
    </source>
</evidence>
<evidence type="ECO:0000313" key="11">
    <source>
        <dbReference type="Proteomes" id="UP001259239"/>
    </source>
</evidence>
<dbReference type="EMBL" id="JARQGV010000004">
    <property type="protein sequence ID" value="MDT2253861.1"/>
    <property type="molecule type" value="Genomic_DNA"/>
</dbReference>
<evidence type="ECO:0000256" key="6">
    <source>
        <dbReference type="ARBA" id="ARBA00022989"/>
    </source>
</evidence>
<dbReference type="RefSeq" id="WP_023484603.1">
    <property type="nucleotide sequence ID" value="NZ_JAMDNE010000030.1"/>
</dbReference>
<dbReference type="PANTHER" id="PTHR43414:SF1">
    <property type="entry name" value="PEPTIDE PERMEASE"/>
    <property type="match status" value="1"/>
</dbReference>
<feature type="transmembrane region" description="Helical" evidence="8">
    <location>
        <begin position="47"/>
        <end position="69"/>
    </location>
</feature>
<dbReference type="GO" id="GO:0005886">
    <property type="term" value="C:plasma membrane"/>
    <property type="evidence" value="ECO:0007669"/>
    <property type="project" value="UniProtKB-SubCell"/>
</dbReference>
<feature type="transmembrane region" description="Helical" evidence="8">
    <location>
        <begin position="346"/>
        <end position="371"/>
    </location>
</feature>
<feature type="transmembrane region" description="Helical" evidence="8">
    <location>
        <begin position="377"/>
        <end position="401"/>
    </location>
</feature>
<feature type="transmembrane region" description="Helical" evidence="8">
    <location>
        <begin position="15"/>
        <end position="41"/>
    </location>
</feature>